<comment type="subcellular location">
    <subcellularLocation>
        <location evidence="2">Chromosome</location>
    </subcellularLocation>
    <subcellularLocation>
        <location evidence="1">Nucleus</location>
    </subcellularLocation>
</comment>
<keyword evidence="17" id="KW-0539">Nucleus</keyword>
<organism evidence="24 25">
    <name type="scientific">Equus caballus</name>
    <name type="common">Horse</name>
    <dbReference type="NCBI Taxonomy" id="9796"/>
    <lineage>
        <taxon>Eukaryota</taxon>
        <taxon>Metazoa</taxon>
        <taxon>Chordata</taxon>
        <taxon>Craniata</taxon>
        <taxon>Vertebrata</taxon>
        <taxon>Euteleostomi</taxon>
        <taxon>Mammalia</taxon>
        <taxon>Eutheria</taxon>
        <taxon>Laurasiatheria</taxon>
        <taxon>Perissodactyla</taxon>
        <taxon>Equidae</taxon>
        <taxon>Equus</taxon>
    </lineage>
</organism>
<keyword evidence="7" id="KW-0132">Cell division</keyword>
<feature type="region of interest" description="Disordered" evidence="21">
    <location>
        <begin position="491"/>
        <end position="546"/>
    </location>
</feature>
<dbReference type="CTD" id="5932"/>
<dbReference type="Pfam" id="PF10482">
    <property type="entry name" value="CtIP_N"/>
    <property type="match status" value="1"/>
</dbReference>
<dbReference type="RefSeq" id="XP_070076846.1">
    <property type="nucleotide sequence ID" value="XM_070220745.1"/>
</dbReference>
<evidence type="ECO:0000256" key="3">
    <source>
        <dbReference type="ARBA" id="ARBA00007496"/>
    </source>
</evidence>
<keyword evidence="8" id="KW-0540">Nuclease</keyword>
<dbReference type="RefSeq" id="XP_070076843.1">
    <property type="nucleotide sequence ID" value="XM_070220742.1"/>
</dbReference>
<dbReference type="GeneTree" id="ENSGT00530000063835"/>
<keyword evidence="9" id="KW-0255">Endonuclease</keyword>
<evidence type="ECO:0000256" key="9">
    <source>
        <dbReference type="ARBA" id="ARBA00022759"/>
    </source>
</evidence>
<feature type="domain" description="DNA endonuclease activator Ctp1 C-terminal" evidence="22">
    <location>
        <begin position="798"/>
        <end position="828"/>
    </location>
</feature>
<keyword evidence="16" id="KW-0234">DNA repair</keyword>
<feature type="region of interest" description="Disordered" evidence="21">
    <location>
        <begin position="718"/>
        <end position="740"/>
    </location>
</feature>
<reference evidence="24" key="2">
    <citation type="submission" date="2025-08" db="UniProtKB">
        <authorList>
            <consortium name="Ensembl"/>
        </authorList>
    </citation>
    <scope>IDENTIFICATION</scope>
    <source>
        <strain evidence="24">Thoroughbred</strain>
    </source>
</reference>
<name>A0A3Q2HXF2_HORSE</name>
<keyword evidence="6" id="KW-0597">Phosphoprotein</keyword>
<evidence type="ECO:0000259" key="22">
    <source>
        <dbReference type="Pfam" id="PF08573"/>
    </source>
</evidence>
<evidence type="ECO:0000256" key="21">
    <source>
        <dbReference type="SAM" id="MobiDB-lite"/>
    </source>
</evidence>
<gene>
    <name evidence="24 26" type="primary">RBBP8</name>
</gene>
<dbReference type="GO" id="GO:0005694">
    <property type="term" value="C:chromosome"/>
    <property type="evidence" value="ECO:0007669"/>
    <property type="project" value="UniProtKB-SubCell"/>
</dbReference>
<feature type="domain" description="DNA endonuclease Ctp1 N-terminal" evidence="23">
    <location>
        <begin position="20"/>
        <end position="139"/>
    </location>
</feature>
<dbReference type="GO" id="GO:0003677">
    <property type="term" value="F:DNA binding"/>
    <property type="evidence" value="ECO:0007669"/>
    <property type="project" value="UniProtKB-KW"/>
</dbReference>
<evidence type="ECO:0000256" key="18">
    <source>
        <dbReference type="ARBA" id="ARBA00023254"/>
    </source>
</evidence>
<evidence type="ECO:0000313" key="24">
    <source>
        <dbReference type="Ensembl" id="ENSECAP00000038046.3"/>
    </source>
</evidence>
<keyword evidence="12" id="KW-0378">Hydrolase</keyword>
<dbReference type="GO" id="GO:0051321">
    <property type="term" value="P:meiotic cell cycle"/>
    <property type="evidence" value="ECO:0007669"/>
    <property type="project" value="UniProtKB-KW"/>
</dbReference>
<dbReference type="GO" id="GO:0004519">
    <property type="term" value="F:endonuclease activity"/>
    <property type="evidence" value="ECO:0007669"/>
    <property type="project" value="UniProtKB-KW"/>
</dbReference>
<evidence type="ECO:0000256" key="4">
    <source>
        <dbReference type="ARBA" id="ARBA00020680"/>
    </source>
</evidence>
<dbReference type="ExpressionAtlas" id="A0A3Q2HXF2">
    <property type="expression patterns" value="baseline"/>
</dbReference>
<feature type="compositionally biased region" description="Basic and acidic residues" evidence="21">
    <location>
        <begin position="257"/>
        <end position="272"/>
    </location>
</feature>
<sequence length="865" mass="98230">MSVSGSSSGSPSSADVSNDFKDLWTKLKEYHDKEVQGLQVKVTKLKKERILDAQRLEEFFTKNQQLREQQKVLHETIKVLEDRLRAGLCDRCAVTEEHMRKKQQEFENIRQQNLKLITELMNEKNTLQEENKKLSEQLQQKIENDQQHQVTELESEENAIPDSPITAFSFSGINRLRRKENLHVRYIEQTHTKLEHSLCTDETHGTSSYPTDKSSFNLATVVAETLGLSVQEESEPQGPVSPLDDELYHCLEGDHKKQPFEESARNSEDSLRFPDCNSKTPPQEELPTRVSSPVFGATSNVKSSLGLNTSLSPSLLETGKKKHLKMAPFSNTSNSRSEKTRSKSEDNALFTHLYLGSEVNKIISQSSSNKQMLINKNISESTSEQENLDHIKDAITDKDKHVMSLKSLGGRTSKRKKIEEESEDEVSCPQASFDKENAFPFPPDSHSSLNGDCVMDKPLDLSDRFSAIQRQEKSQGSEPSKIRFRQATLSEALKPIPKSSSSSREALSGSCTLTRDSPEEPCLQDCGLQSLSKSSPDNKTPLQIKEENPVFKIPLCPRESLETESLFDDMKGAGSHEPIKRKPRSIHGACELASVLQLNPCRISKAKSSQDSQDTSFENTQWSVDPGADLSQYKMDITVINTKDSSQSRLAGGETVDMDCTLVSETVLLKMKKQEQKREKSPNGERKMNDSLEDMFDRTTHEEYESCLADSFPQVADEEEELSAATKKPNTHGDKQDKVKQKAFVEPYFKDNERETSLQNFPHIEVVRKKEERRKLLGHTCKECEIYYADIPAEEREKKLASCSRHRFRYIPPNTPEHFWEVGFPSTQTCMERGYIKEDLDPCPRPKRRQPYNAMFSPKGKEQKT</sequence>
<dbReference type="Bgee" id="ENSECAG00000018454">
    <property type="expression patterns" value="Expressed in oviduct epithelium and 23 other cell types or tissues"/>
</dbReference>
<keyword evidence="18" id="KW-0469">Meiosis</keyword>
<dbReference type="InterPro" id="IPR019518">
    <property type="entry name" value="CtIP_N"/>
</dbReference>
<keyword evidence="14 20" id="KW-0175">Coiled coil</keyword>
<evidence type="ECO:0000256" key="12">
    <source>
        <dbReference type="ARBA" id="ARBA00022801"/>
    </source>
</evidence>
<evidence type="ECO:0000256" key="1">
    <source>
        <dbReference type="ARBA" id="ARBA00004123"/>
    </source>
</evidence>
<evidence type="ECO:0000256" key="6">
    <source>
        <dbReference type="ARBA" id="ARBA00022553"/>
    </source>
</evidence>
<dbReference type="RefSeq" id="XP_070076845.1">
    <property type="nucleotide sequence ID" value="XM_070220744.1"/>
</dbReference>
<feature type="compositionally biased region" description="Polar residues" evidence="21">
    <location>
        <begin position="527"/>
        <end position="541"/>
    </location>
</feature>
<keyword evidence="10" id="KW-0227">DNA damage</keyword>
<evidence type="ECO:0000256" key="8">
    <source>
        <dbReference type="ARBA" id="ARBA00022722"/>
    </source>
</evidence>
<dbReference type="InterPro" id="IPR033316">
    <property type="entry name" value="RBBP8-like"/>
</dbReference>
<dbReference type="Ensembl" id="ENSECAT00000064010.3">
    <property type="protein sequence ID" value="ENSECAP00000038046.3"/>
    <property type="gene ID" value="ENSECAG00000018454.4"/>
</dbReference>
<dbReference type="Pfam" id="PF08573">
    <property type="entry name" value="SAE2"/>
    <property type="match status" value="1"/>
</dbReference>
<evidence type="ECO:0000313" key="25">
    <source>
        <dbReference type="Proteomes" id="UP000002281"/>
    </source>
</evidence>
<feature type="region of interest" description="Disordered" evidence="21">
    <location>
        <begin position="605"/>
        <end position="625"/>
    </location>
</feature>
<evidence type="ECO:0000256" key="2">
    <source>
        <dbReference type="ARBA" id="ARBA00004286"/>
    </source>
</evidence>
<keyword evidence="15" id="KW-0238">DNA-binding</keyword>
<dbReference type="Proteomes" id="UP000002281">
    <property type="component" value="Chromosome 8"/>
</dbReference>
<evidence type="ECO:0000256" key="13">
    <source>
        <dbReference type="ARBA" id="ARBA00022833"/>
    </source>
</evidence>
<evidence type="ECO:0000256" key="17">
    <source>
        <dbReference type="ARBA" id="ARBA00023242"/>
    </source>
</evidence>
<dbReference type="GO" id="GO:0016787">
    <property type="term" value="F:hydrolase activity"/>
    <property type="evidence" value="ECO:0007669"/>
    <property type="project" value="UniProtKB-KW"/>
</dbReference>
<reference evidence="24" key="3">
    <citation type="submission" date="2025-09" db="UniProtKB">
        <authorList>
            <consortium name="Ensembl"/>
        </authorList>
    </citation>
    <scope>IDENTIFICATION</scope>
    <source>
        <strain evidence="24">Thoroughbred</strain>
    </source>
</reference>
<evidence type="ECO:0000256" key="20">
    <source>
        <dbReference type="SAM" id="Coils"/>
    </source>
</evidence>
<feature type="region of interest" description="Disordered" evidence="21">
    <location>
        <begin position="841"/>
        <end position="865"/>
    </location>
</feature>
<evidence type="ECO:0000313" key="26">
    <source>
        <dbReference type="VGNC" id="VGNC:22222"/>
    </source>
</evidence>
<feature type="compositionally biased region" description="Polar residues" evidence="21">
    <location>
        <begin position="606"/>
        <end position="623"/>
    </location>
</feature>
<feature type="coiled-coil region" evidence="20">
    <location>
        <begin position="63"/>
        <end position="144"/>
    </location>
</feature>
<dbReference type="PANTHER" id="PTHR15107:SF4">
    <property type="entry name" value="DNA ENDONUCLEASE RBBP8"/>
    <property type="match status" value="1"/>
</dbReference>
<feature type="compositionally biased region" description="Basic and acidic residues" evidence="21">
    <location>
        <begin position="731"/>
        <end position="740"/>
    </location>
</feature>
<dbReference type="PANTHER" id="PTHR15107">
    <property type="entry name" value="RETINOBLASTOMA BINDING PROTEIN 8"/>
    <property type="match status" value="1"/>
</dbReference>
<dbReference type="GO" id="GO:0006281">
    <property type="term" value="P:DNA repair"/>
    <property type="evidence" value="ECO:0007669"/>
    <property type="project" value="UniProtKB-KW"/>
</dbReference>
<evidence type="ECO:0000256" key="16">
    <source>
        <dbReference type="ARBA" id="ARBA00023204"/>
    </source>
</evidence>
<keyword evidence="25" id="KW-1185">Reference proteome</keyword>
<feature type="region of interest" description="Disordered" evidence="21">
    <location>
        <begin position="672"/>
        <end position="691"/>
    </location>
</feature>
<evidence type="ECO:0000256" key="19">
    <source>
        <dbReference type="ARBA" id="ARBA00023306"/>
    </source>
</evidence>
<evidence type="ECO:0000256" key="15">
    <source>
        <dbReference type="ARBA" id="ARBA00023125"/>
    </source>
</evidence>
<proteinExistence type="inferred from homology"/>
<feature type="region of interest" description="Disordered" evidence="21">
    <location>
        <begin position="322"/>
        <end position="344"/>
    </location>
</feature>
<evidence type="ECO:0000259" key="23">
    <source>
        <dbReference type="Pfam" id="PF10482"/>
    </source>
</evidence>
<feature type="region of interest" description="Disordered" evidence="21">
    <location>
        <begin position="257"/>
        <end position="290"/>
    </location>
</feature>
<comment type="similarity">
    <text evidence="3">Belongs to the COM1/SAE2/CtIP family.</text>
</comment>
<dbReference type="GeneID" id="100050857"/>
<feature type="compositionally biased region" description="Low complexity" evidence="21">
    <location>
        <begin position="499"/>
        <end position="510"/>
    </location>
</feature>
<reference evidence="24 25" key="1">
    <citation type="journal article" date="2009" name="Science">
        <title>Genome sequence, comparative analysis, and population genetics of the domestic horse.</title>
        <authorList>
            <consortium name="Broad Institute Genome Sequencing Platform"/>
            <consortium name="Broad Institute Whole Genome Assembly Team"/>
            <person name="Wade C.M."/>
            <person name="Giulotto E."/>
            <person name="Sigurdsson S."/>
            <person name="Zoli M."/>
            <person name="Gnerre S."/>
            <person name="Imsland F."/>
            <person name="Lear T.L."/>
            <person name="Adelson D.L."/>
            <person name="Bailey E."/>
            <person name="Bellone R.R."/>
            <person name="Bloecker H."/>
            <person name="Distl O."/>
            <person name="Edgar R.C."/>
            <person name="Garber M."/>
            <person name="Leeb T."/>
            <person name="Mauceli E."/>
            <person name="MacLeod J.N."/>
            <person name="Penedo M.C.T."/>
            <person name="Raison J.M."/>
            <person name="Sharpe T."/>
            <person name="Vogel J."/>
            <person name="Andersson L."/>
            <person name="Antczak D.F."/>
            <person name="Biagi T."/>
            <person name="Binns M.M."/>
            <person name="Chowdhary B.P."/>
            <person name="Coleman S.J."/>
            <person name="Della Valle G."/>
            <person name="Fryc S."/>
            <person name="Guerin G."/>
            <person name="Hasegawa T."/>
            <person name="Hill E.W."/>
            <person name="Jurka J."/>
            <person name="Kiialainen A."/>
            <person name="Lindgren G."/>
            <person name="Liu J."/>
            <person name="Magnani E."/>
            <person name="Mickelson J.R."/>
            <person name="Murray J."/>
            <person name="Nergadze S.G."/>
            <person name="Onofrio R."/>
            <person name="Pedroni S."/>
            <person name="Piras M.F."/>
            <person name="Raudsepp T."/>
            <person name="Rocchi M."/>
            <person name="Roeed K.H."/>
            <person name="Ryder O.A."/>
            <person name="Searle S."/>
            <person name="Skow L."/>
            <person name="Swinburne J.E."/>
            <person name="Syvaenen A.C."/>
            <person name="Tozaki T."/>
            <person name="Valberg S.J."/>
            <person name="Vaudin M."/>
            <person name="White J.R."/>
            <person name="Zody M.C."/>
            <person name="Lander E.S."/>
            <person name="Lindblad-Toh K."/>
        </authorList>
    </citation>
    <scope>NUCLEOTIDE SEQUENCE [LARGE SCALE GENOMIC DNA]</scope>
    <source>
        <strain evidence="24 25">Thoroughbred</strain>
    </source>
</reference>
<evidence type="ECO:0000256" key="11">
    <source>
        <dbReference type="ARBA" id="ARBA00022776"/>
    </source>
</evidence>
<evidence type="ECO:0000256" key="10">
    <source>
        <dbReference type="ARBA" id="ARBA00022763"/>
    </source>
</evidence>
<dbReference type="GO" id="GO:0051301">
    <property type="term" value="P:cell division"/>
    <property type="evidence" value="ECO:0007669"/>
    <property type="project" value="UniProtKB-KW"/>
</dbReference>
<evidence type="ECO:0000256" key="5">
    <source>
        <dbReference type="ARBA" id="ARBA00022454"/>
    </source>
</evidence>
<dbReference type="GO" id="GO:0005634">
    <property type="term" value="C:nucleus"/>
    <property type="evidence" value="ECO:0007669"/>
    <property type="project" value="UniProtKB-SubCell"/>
</dbReference>
<evidence type="ECO:0000256" key="14">
    <source>
        <dbReference type="ARBA" id="ARBA00023054"/>
    </source>
</evidence>
<keyword evidence="11" id="KW-0498">Mitosis</keyword>
<dbReference type="InterPro" id="IPR013882">
    <property type="entry name" value="Ctp1_C"/>
</dbReference>
<accession>A0A3Q2HXF2</accession>
<feature type="region of interest" description="Disordered" evidence="21">
    <location>
        <begin position="406"/>
        <end position="455"/>
    </location>
</feature>
<dbReference type="VGNC" id="VGNC:22222">
    <property type="gene designation" value="RBBP8"/>
</dbReference>
<protein>
    <recommendedName>
        <fullName evidence="4">DNA endonuclease RBBP8</fullName>
    </recommendedName>
</protein>
<dbReference type="AlphaFoldDB" id="A0A3Q2HXF2"/>
<keyword evidence="19" id="KW-0131">Cell cycle</keyword>
<evidence type="ECO:0000256" key="7">
    <source>
        <dbReference type="ARBA" id="ARBA00022618"/>
    </source>
</evidence>
<dbReference type="RefSeq" id="XP_070076844.1">
    <property type="nucleotide sequence ID" value="XM_070220743.1"/>
</dbReference>
<keyword evidence="5" id="KW-0158">Chromosome</keyword>
<keyword evidence="13" id="KW-0862">Zinc</keyword>